<sequence>MPITFSGWEAFCENFKQLEPGKAPKKSHSYTMFHGTHKSNAQTIITTGFKPSAGGTLGAGVYCSRDINKAKAYPACCSPNDRVVFELQVRVGKVKRIDSQCMHLQTTWHQNGYDTAWLPASVTGFEEDCVWDPKRLTVVGIAHCEDAGVKNSLESLIKQQGRGPGQEESGQAGKPCKNCGMQTQKPHTLVKCWVCKTAICPFMNKHMCSKK</sequence>
<dbReference type="OrthoDB" id="9894570at2759"/>
<dbReference type="RefSeq" id="XP_017348731.1">
    <property type="nucleotide sequence ID" value="XM_017493242.3"/>
</dbReference>
<dbReference type="PANTHER" id="PTHR36542:SF8">
    <property type="entry name" value="GIG2-LIKE PROTEIN DREN"/>
    <property type="match status" value="1"/>
</dbReference>
<dbReference type="AlphaFoldDB" id="A0A2D0T1R4"/>
<evidence type="ECO:0000256" key="1">
    <source>
        <dbReference type="ARBA" id="ARBA00024347"/>
    </source>
</evidence>
<dbReference type="KEGG" id="ipu:108279195"/>
<gene>
    <name evidence="4" type="primary">LOC108279195</name>
</gene>
<dbReference type="OMA" id="DINKAMG"/>
<accession>A0A2D0T1R4</accession>
<keyword evidence="3" id="KW-1185">Reference proteome</keyword>
<dbReference type="Gene3D" id="3.90.175.10">
    <property type="entry name" value="Diphtheria Toxin, domain 1"/>
    <property type="match status" value="1"/>
</dbReference>
<dbReference type="FunFam" id="3.90.175.10:FF:000005">
    <property type="entry name" value="Uncharacterized protein"/>
    <property type="match status" value="1"/>
</dbReference>
<dbReference type="GeneID" id="108279195"/>
<dbReference type="Pfam" id="PF00644">
    <property type="entry name" value="PARP"/>
    <property type="match status" value="1"/>
</dbReference>
<evidence type="ECO:0000259" key="2">
    <source>
        <dbReference type="Pfam" id="PF00644"/>
    </source>
</evidence>
<dbReference type="SUPFAM" id="SSF56399">
    <property type="entry name" value="ADP-ribosylation"/>
    <property type="match status" value="1"/>
</dbReference>
<dbReference type="InterPro" id="IPR012317">
    <property type="entry name" value="Poly(ADP-ribose)pol_cat_dom"/>
</dbReference>
<dbReference type="Proteomes" id="UP000221080">
    <property type="component" value="Chromosome 18"/>
</dbReference>
<name>A0A2D0T1R4_ICTPU</name>
<protein>
    <submittedName>
        <fullName evidence="4">Gig2-like protein DreN</fullName>
    </submittedName>
</protein>
<organism evidence="3 4">
    <name type="scientific">Ictalurus punctatus</name>
    <name type="common">Channel catfish</name>
    <name type="synonym">Silurus punctatus</name>
    <dbReference type="NCBI Taxonomy" id="7998"/>
    <lineage>
        <taxon>Eukaryota</taxon>
        <taxon>Metazoa</taxon>
        <taxon>Chordata</taxon>
        <taxon>Craniata</taxon>
        <taxon>Vertebrata</taxon>
        <taxon>Euteleostomi</taxon>
        <taxon>Actinopterygii</taxon>
        <taxon>Neopterygii</taxon>
        <taxon>Teleostei</taxon>
        <taxon>Ostariophysi</taxon>
        <taxon>Siluriformes</taxon>
        <taxon>Ictaluridae</taxon>
        <taxon>Ictalurus</taxon>
    </lineage>
</organism>
<feature type="domain" description="PARP catalytic" evidence="2">
    <location>
        <begin position="26"/>
        <end position="100"/>
    </location>
</feature>
<dbReference type="GO" id="GO:0003950">
    <property type="term" value="F:NAD+ poly-ADP-ribosyltransferase activity"/>
    <property type="evidence" value="ECO:0007669"/>
    <property type="project" value="InterPro"/>
</dbReference>
<reference evidence="4" key="2">
    <citation type="submission" date="2025-08" db="UniProtKB">
        <authorList>
            <consortium name="RefSeq"/>
        </authorList>
    </citation>
    <scope>IDENTIFICATION</scope>
    <source>
        <tissue evidence="4">Blood</tissue>
    </source>
</reference>
<evidence type="ECO:0000313" key="3">
    <source>
        <dbReference type="Proteomes" id="UP000221080"/>
    </source>
</evidence>
<evidence type="ECO:0000313" key="4">
    <source>
        <dbReference type="RefSeq" id="XP_017348731.1"/>
    </source>
</evidence>
<proteinExistence type="inferred from homology"/>
<dbReference type="PANTHER" id="PTHR36542">
    <property type="entry name" value="GIG2-LIKE PROTEIN DRED-RELATED"/>
    <property type="match status" value="1"/>
</dbReference>
<comment type="similarity">
    <text evidence="1">Belongs to the ARTD/PARP family.</text>
</comment>
<dbReference type="GO" id="GO:0005737">
    <property type="term" value="C:cytoplasm"/>
    <property type="evidence" value="ECO:0007669"/>
    <property type="project" value="TreeGrafter"/>
</dbReference>
<reference evidence="3" key="1">
    <citation type="journal article" date="2016" name="Nat. Commun.">
        <title>The channel catfish genome sequence provides insights into the evolution of scale formation in teleosts.</title>
        <authorList>
            <person name="Liu Z."/>
            <person name="Liu S."/>
            <person name="Yao J."/>
            <person name="Bao L."/>
            <person name="Zhang J."/>
            <person name="Li Y."/>
            <person name="Jiang C."/>
            <person name="Sun L."/>
            <person name="Wang R."/>
            <person name="Zhang Y."/>
            <person name="Zhou T."/>
            <person name="Zeng Q."/>
            <person name="Fu Q."/>
            <person name="Gao S."/>
            <person name="Li N."/>
            <person name="Koren S."/>
            <person name="Jiang Y."/>
            <person name="Zimin A."/>
            <person name="Xu P."/>
            <person name="Phillippy A.M."/>
            <person name="Geng X."/>
            <person name="Song L."/>
            <person name="Sun F."/>
            <person name="Li C."/>
            <person name="Wang X."/>
            <person name="Chen A."/>
            <person name="Jin Y."/>
            <person name="Yuan Z."/>
            <person name="Yang Y."/>
            <person name="Tan S."/>
            <person name="Peatman E."/>
            <person name="Lu J."/>
            <person name="Qin Z."/>
            <person name="Dunham R."/>
            <person name="Li Z."/>
            <person name="Sonstegard T."/>
            <person name="Feng J."/>
            <person name="Danzmann R.G."/>
            <person name="Schroeder S."/>
            <person name="Scheffler B."/>
            <person name="Duke M.V."/>
            <person name="Ballard L."/>
            <person name="Kucuktas H."/>
            <person name="Kaltenboeck L."/>
            <person name="Liu H."/>
            <person name="Armbruster J."/>
            <person name="Xie Y."/>
            <person name="Kirby M.L."/>
            <person name="Tian Y."/>
            <person name="Flanagan M.E."/>
            <person name="Mu W."/>
            <person name="Waldbieser G.C."/>
        </authorList>
    </citation>
    <scope>NUCLEOTIDE SEQUENCE [LARGE SCALE GENOMIC DNA]</scope>
    <source>
        <strain evidence="3">SDA103</strain>
    </source>
</reference>